<dbReference type="Gene3D" id="1.10.357.10">
    <property type="entry name" value="Tetracycline Repressor, domain 2"/>
    <property type="match status" value="1"/>
</dbReference>
<reference evidence="6 7" key="1">
    <citation type="submission" date="2017-05" db="EMBL/GenBank/DDBJ databases">
        <authorList>
            <person name="Varghese N."/>
            <person name="Submissions S."/>
        </authorList>
    </citation>
    <scope>NUCLEOTIDE SEQUENCE [LARGE SCALE GENOMIC DNA]</scope>
    <source>
        <strain evidence="6 7">DSM 29506</strain>
    </source>
</reference>
<dbReference type="SUPFAM" id="SSF46689">
    <property type="entry name" value="Homeodomain-like"/>
    <property type="match status" value="1"/>
</dbReference>
<evidence type="ECO:0000256" key="2">
    <source>
        <dbReference type="ARBA" id="ARBA00023125"/>
    </source>
</evidence>
<dbReference type="InterPro" id="IPR041490">
    <property type="entry name" value="KstR2_TetR_C"/>
</dbReference>
<dbReference type="EMBL" id="FXTO01000001">
    <property type="protein sequence ID" value="SMO34009.1"/>
    <property type="molecule type" value="Genomic_DNA"/>
</dbReference>
<evidence type="ECO:0000259" key="5">
    <source>
        <dbReference type="PROSITE" id="PS50977"/>
    </source>
</evidence>
<dbReference type="Proteomes" id="UP000316030">
    <property type="component" value="Unassembled WGS sequence"/>
</dbReference>
<keyword evidence="2 4" id="KW-0238">DNA-binding</keyword>
<dbReference type="OrthoDB" id="9779746at2"/>
<dbReference type="PROSITE" id="PS50977">
    <property type="entry name" value="HTH_TETR_2"/>
    <property type="match status" value="1"/>
</dbReference>
<keyword evidence="1" id="KW-0805">Transcription regulation</keyword>
<dbReference type="PANTHER" id="PTHR30055:SF234">
    <property type="entry name" value="HTH-TYPE TRANSCRIPTIONAL REGULATOR BETI"/>
    <property type="match status" value="1"/>
</dbReference>
<proteinExistence type="predicted"/>
<dbReference type="Gene3D" id="1.10.10.60">
    <property type="entry name" value="Homeodomain-like"/>
    <property type="match status" value="1"/>
</dbReference>
<evidence type="ECO:0000256" key="4">
    <source>
        <dbReference type="PROSITE-ProRule" id="PRU00335"/>
    </source>
</evidence>
<feature type="domain" description="HTH tetR-type" evidence="5">
    <location>
        <begin position="10"/>
        <end position="70"/>
    </location>
</feature>
<dbReference type="RefSeq" id="WP_142491467.1">
    <property type="nucleotide sequence ID" value="NZ_FXTO01000001.1"/>
</dbReference>
<dbReference type="PRINTS" id="PR00455">
    <property type="entry name" value="HTHTETR"/>
</dbReference>
<dbReference type="Pfam" id="PF17932">
    <property type="entry name" value="TetR_C_24"/>
    <property type="match status" value="1"/>
</dbReference>
<dbReference type="GO" id="GO:0000976">
    <property type="term" value="F:transcription cis-regulatory region binding"/>
    <property type="evidence" value="ECO:0007669"/>
    <property type="project" value="TreeGrafter"/>
</dbReference>
<sequence length="191" mass="21127">MARGLARDHDEKRAALRKGAATYFAAHGFDRASMTGAAKSCGVSKALIYHYWSSKEDLLFDILDDHLGALLDVVETSRNAGIRGLIRAILTQYEDADAEHKLQIDALGVLPADRQKPLIETQKRLVQIMSDAVLLVQPDLAQDGARLRAATMSVFAVLNWFYMWHRPGRDMDRAAYADLATDFALGGLRAL</sequence>
<dbReference type="InterPro" id="IPR009057">
    <property type="entry name" value="Homeodomain-like_sf"/>
</dbReference>
<protein>
    <submittedName>
        <fullName evidence="6">Transcriptional regulator, TetR family</fullName>
    </submittedName>
</protein>
<organism evidence="6 7">
    <name type="scientific">Thalassovita litoralis</name>
    <dbReference type="NCBI Taxonomy" id="1010611"/>
    <lineage>
        <taxon>Bacteria</taxon>
        <taxon>Pseudomonadati</taxon>
        <taxon>Pseudomonadota</taxon>
        <taxon>Alphaproteobacteria</taxon>
        <taxon>Rhodobacterales</taxon>
        <taxon>Roseobacteraceae</taxon>
        <taxon>Thalassovita</taxon>
    </lineage>
</organism>
<dbReference type="PANTHER" id="PTHR30055">
    <property type="entry name" value="HTH-TYPE TRANSCRIPTIONAL REGULATOR RUTR"/>
    <property type="match status" value="1"/>
</dbReference>
<keyword evidence="3" id="KW-0804">Transcription</keyword>
<dbReference type="AlphaFoldDB" id="A0A521AGT7"/>
<evidence type="ECO:0000313" key="6">
    <source>
        <dbReference type="EMBL" id="SMO34009.1"/>
    </source>
</evidence>
<accession>A0A521AGT7</accession>
<keyword evidence="7" id="KW-1185">Reference proteome</keyword>
<dbReference type="InterPro" id="IPR050109">
    <property type="entry name" value="HTH-type_TetR-like_transc_reg"/>
</dbReference>
<evidence type="ECO:0000256" key="1">
    <source>
        <dbReference type="ARBA" id="ARBA00023015"/>
    </source>
</evidence>
<gene>
    <name evidence="6" type="ORF">SAMN06265173_101150</name>
</gene>
<dbReference type="Pfam" id="PF00440">
    <property type="entry name" value="TetR_N"/>
    <property type="match status" value="1"/>
</dbReference>
<dbReference type="InterPro" id="IPR001647">
    <property type="entry name" value="HTH_TetR"/>
</dbReference>
<dbReference type="GO" id="GO:0003700">
    <property type="term" value="F:DNA-binding transcription factor activity"/>
    <property type="evidence" value="ECO:0007669"/>
    <property type="project" value="TreeGrafter"/>
</dbReference>
<feature type="DNA-binding region" description="H-T-H motif" evidence="4">
    <location>
        <begin position="33"/>
        <end position="52"/>
    </location>
</feature>
<evidence type="ECO:0000256" key="3">
    <source>
        <dbReference type="ARBA" id="ARBA00023163"/>
    </source>
</evidence>
<evidence type="ECO:0000313" key="7">
    <source>
        <dbReference type="Proteomes" id="UP000316030"/>
    </source>
</evidence>
<name>A0A521AGT7_9RHOB</name>